<name>A0A431EEB3_CAMJU</name>
<evidence type="ECO:0000313" key="1">
    <source>
        <dbReference type="EMBL" id="RTJ79594.1"/>
    </source>
</evidence>
<dbReference type="EMBL" id="PRBV01000005">
    <property type="protein sequence ID" value="RTJ79594.1"/>
    <property type="molecule type" value="Genomic_DNA"/>
</dbReference>
<proteinExistence type="predicted"/>
<protein>
    <submittedName>
        <fullName evidence="1">Uncharacterized protein</fullName>
    </submittedName>
</protein>
<dbReference type="RefSeq" id="WP_126232153.1">
    <property type="nucleotide sequence ID" value="NZ_PRBV01000005.1"/>
</dbReference>
<sequence length="177" mass="19750">MSLKQQFDLLKKFESVSESNSKPSEYVVSASKDFKIFMDEGFESAKRILDASESIEEKDYKLDFNSAKLGDSKAVVEAVRGVDSNHNASIHIFENYAFLVFENSKVPETGRIIRVCKLYPGDADTFARYSLNSGDRQIIQDMADEQKSTQEVIGIGGFIFGRVPAGVTSTQDILKKL</sequence>
<gene>
    <name evidence="1" type="ORF">C3H57_04285</name>
</gene>
<reference evidence="1" key="1">
    <citation type="journal article" date="2019" name="Appl. Environ. Microbiol.">
        <title>Population genetics and characterization of Campylobacter jejuni isolates in western jackdaws and game birds in Finland.</title>
        <authorList>
            <person name="Kovanen S."/>
            <person name="Rossi M."/>
            <person name="Pohja-Mykra M."/>
            <person name="Nieminen T."/>
            <person name="Raunio-Saarnisto M."/>
            <person name="Sauvala M."/>
            <person name="Fredriksson-Ahomaa M."/>
            <person name="Hanninen M.L."/>
            <person name="Kivisto R."/>
        </authorList>
    </citation>
    <scope>NUCLEOTIDE SEQUENCE [LARGE SCALE GENOMIC DNA]</scope>
    <source>
        <strain evidence="1">CB313</strain>
    </source>
</reference>
<dbReference type="AlphaFoldDB" id="A0A431EEB3"/>
<comment type="caution">
    <text evidence="1">The sequence shown here is derived from an EMBL/GenBank/DDBJ whole genome shotgun (WGS) entry which is preliminary data.</text>
</comment>
<accession>A0A431EEB3</accession>
<dbReference type="Proteomes" id="UP000288507">
    <property type="component" value="Unassembled WGS sequence"/>
</dbReference>
<organism evidence="1 2">
    <name type="scientific">Campylobacter jejuni</name>
    <dbReference type="NCBI Taxonomy" id="197"/>
    <lineage>
        <taxon>Bacteria</taxon>
        <taxon>Pseudomonadati</taxon>
        <taxon>Campylobacterota</taxon>
        <taxon>Epsilonproteobacteria</taxon>
        <taxon>Campylobacterales</taxon>
        <taxon>Campylobacteraceae</taxon>
        <taxon>Campylobacter</taxon>
    </lineage>
</organism>
<evidence type="ECO:0000313" key="2">
    <source>
        <dbReference type="Proteomes" id="UP000288507"/>
    </source>
</evidence>